<keyword evidence="2" id="KW-1133">Transmembrane helix</keyword>
<proteinExistence type="predicted"/>
<sequence>MIALGIFFTIMGAIFILCGLTSIDSFGGTFFLISAAVTALGVFLWCMGRRREADIMEQEQEAIQNGTTPPKRKGPIFATIIFFLLLQLRLCCCLFLIHLLTKHLKFSKINVKLRLQRPLLPLRQLLYRQPQQPQRPKQKPSQKWSMILQQKKVSSSI</sequence>
<keyword evidence="2" id="KW-0472">Membrane</keyword>
<evidence type="ECO:0000313" key="4">
    <source>
        <dbReference type="Proteomes" id="UP000186015"/>
    </source>
</evidence>
<accession>A0A1H7Q3K1</accession>
<evidence type="ECO:0000256" key="2">
    <source>
        <dbReference type="SAM" id="Phobius"/>
    </source>
</evidence>
<keyword evidence="2" id="KW-0812">Transmembrane</keyword>
<feature type="compositionally biased region" description="Polar residues" evidence="1">
    <location>
        <begin position="141"/>
        <end position="157"/>
    </location>
</feature>
<reference evidence="3 4" key="1">
    <citation type="submission" date="2016-10" db="EMBL/GenBank/DDBJ databases">
        <authorList>
            <person name="de Groot N.N."/>
        </authorList>
    </citation>
    <scope>NUCLEOTIDE SEQUENCE [LARGE SCALE GENOMIC DNA]</scope>
    <source>
        <strain evidence="3 4">KH2T6</strain>
    </source>
</reference>
<feature type="transmembrane region" description="Helical" evidence="2">
    <location>
        <begin position="76"/>
        <end position="100"/>
    </location>
</feature>
<feature type="transmembrane region" description="Helical" evidence="2">
    <location>
        <begin position="29"/>
        <end position="48"/>
    </location>
</feature>
<organism evidence="3 4">
    <name type="scientific">Ruminococcus albus</name>
    <dbReference type="NCBI Taxonomy" id="1264"/>
    <lineage>
        <taxon>Bacteria</taxon>
        <taxon>Bacillati</taxon>
        <taxon>Bacillota</taxon>
        <taxon>Clostridia</taxon>
        <taxon>Eubacteriales</taxon>
        <taxon>Oscillospiraceae</taxon>
        <taxon>Ruminococcus</taxon>
    </lineage>
</organism>
<dbReference type="EMBL" id="FOAT01000028">
    <property type="protein sequence ID" value="SEL42055.1"/>
    <property type="molecule type" value="Genomic_DNA"/>
</dbReference>
<evidence type="ECO:0000313" key="3">
    <source>
        <dbReference type="EMBL" id="SEL42055.1"/>
    </source>
</evidence>
<dbReference type="AlphaFoldDB" id="A0A1H7Q3K1"/>
<dbReference type="Proteomes" id="UP000186015">
    <property type="component" value="Unassembled WGS sequence"/>
</dbReference>
<feature type="region of interest" description="Disordered" evidence="1">
    <location>
        <begin position="130"/>
        <end position="157"/>
    </location>
</feature>
<name>A0A1H7Q3K1_RUMAL</name>
<gene>
    <name evidence="3" type="ORF">SAMN05216469_12815</name>
</gene>
<evidence type="ECO:0000256" key="1">
    <source>
        <dbReference type="SAM" id="MobiDB-lite"/>
    </source>
</evidence>
<feature type="transmembrane region" description="Helical" evidence="2">
    <location>
        <begin position="5"/>
        <end position="23"/>
    </location>
</feature>
<protein>
    <submittedName>
        <fullName evidence="3">Uncharacterized protein</fullName>
    </submittedName>
</protein>